<dbReference type="RefSeq" id="WP_377066997.1">
    <property type="nucleotide sequence ID" value="NZ_JBHMEC010000004.1"/>
</dbReference>
<feature type="coiled-coil region" evidence="1">
    <location>
        <begin position="404"/>
        <end position="475"/>
    </location>
</feature>
<name>A0ABV5HWF1_9RHOB</name>
<dbReference type="InterPro" id="IPR006431">
    <property type="entry name" value="Phage_tape_meas_C"/>
</dbReference>
<organism evidence="5 6">
    <name type="scientific">Roseovarius ramblicola</name>
    <dbReference type="NCBI Taxonomy" id="2022336"/>
    <lineage>
        <taxon>Bacteria</taxon>
        <taxon>Pseudomonadati</taxon>
        <taxon>Pseudomonadota</taxon>
        <taxon>Alphaproteobacteria</taxon>
        <taxon>Rhodobacterales</taxon>
        <taxon>Roseobacteraceae</taxon>
        <taxon>Roseovarius</taxon>
    </lineage>
</organism>
<gene>
    <name evidence="5" type="ORF">ACFFU4_03220</name>
</gene>
<keyword evidence="1" id="KW-0175">Coiled coil</keyword>
<feature type="region of interest" description="Disordered" evidence="2">
    <location>
        <begin position="31"/>
        <end position="52"/>
    </location>
</feature>
<evidence type="ECO:0000256" key="1">
    <source>
        <dbReference type="SAM" id="Coils"/>
    </source>
</evidence>
<proteinExistence type="predicted"/>
<dbReference type="Pfam" id="PF20155">
    <property type="entry name" value="TMP_3"/>
    <property type="match status" value="1"/>
</dbReference>
<evidence type="ECO:0000313" key="6">
    <source>
        <dbReference type="Proteomes" id="UP001589670"/>
    </source>
</evidence>
<feature type="domain" description="Bacteriophage tail tape measure C-terminal" evidence="3">
    <location>
        <begin position="877"/>
        <end position="945"/>
    </location>
</feature>
<dbReference type="EMBL" id="JBHMEC010000004">
    <property type="protein sequence ID" value="MFB9148761.1"/>
    <property type="molecule type" value="Genomic_DNA"/>
</dbReference>
<reference evidence="5 6" key="1">
    <citation type="submission" date="2024-09" db="EMBL/GenBank/DDBJ databases">
        <authorList>
            <person name="Sun Q."/>
            <person name="Mori K."/>
        </authorList>
    </citation>
    <scope>NUCLEOTIDE SEQUENCE [LARGE SCALE GENOMIC DNA]</scope>
    <source>
        <strain evidence="5 6">CECT 9424</strain>
    </source>
</reference>
<dbReference type="Pfam" id="PF09718">
    <property type="entry name" value="Tape_meas_lam_C"/>
    <property type="match status" value="1"/>
</dbReference>
<protein>
    <submittedName>
        <fullName evidence="5">Tape measure protein</fullName>
    </submittedName>
</protein>
<keyword evidence="6" id="KW-1185">Reference proteome</keyword>
<evidence type="ECO:0000313" key="5">
    <source>
        <dbReference type="EMBL" id="MFB9148761.1"/>
    </source>
</evidence>
<evidence type="ECO:0000256" key="2">
    <source>
        <dbReference type="SAM" id="MobiDB-lite"/>
    </source>
</evidence>
<accession>A0ABV5HWF1</accession>
<feature type="coiled-coil region" evidence="1">
    <location>
        <begin position="767"/>
        <end position="794"/>
    </location>
</feature>
<dbReference type="NCBIfam" id="TIGR02675">
    <property type="entry name" value="tape_meas_nterm"/>
    <property type="match status" value="1"/>
</dbReference>
<dbReference type="Proteomes" id="UP001589670">
    <property type="component" value="Unassembled WGS sequence"/>
</dbReference>
<evidence type="ECO:0000259" key="3">
    <source>
        <dbReference type="Pfam" id="PF09718"/>
    </source>
</evidence>
<comment type="caution">
    <text evidence="5">The sequence shown here is derived from an EMBL/GenBank/DDBJ whole genome shotgun (WGS) entry which is preliminary data.</text>
</comment>
<sequence length="1125" mass="118625">MLNVRARYDADAGGFVAGTKQARDELGRFRKASDTASDGLRGTGTSARRAGDQVERYRDDTVRARRETRGFGSDLSRLRGLIAGVGIGLLTREVFRTGLAAESLSARFRTATGSVEAGEAAMQSARATAERFGLDLVAVERGLSGLLAASRGTDIEDQATTIFEGVATAAAALQLPAEQVQGALTAIEQVMSKGKVQAEELRGQLGERIPGAFQIAARAMNVTTSELSDMLEAGEVLSEDFLPRFARQLREEFGEGARAAAQGATADFNRFRNELVQAQREFAQSGFLVGVTDGMLAITETLRDPGTQEGLRAFGQVLGDGLSFAAENAGDLGQAISALIAMRFAGHLVGWGRAARTAAVGLTGLRAGVAALGGPVGIGLAALTAGLTALPFLIEDNDEKVANLREATDRAGEAMERYAEASRQAARDQDELGGKVRATTQEMLNQSRADLQDAVRDAQEKLAKVQRDIQQAGTDSILKGIFDASLERNARLTGDSPDLTERLRLRREAFDDPNTLGPAFGEIFTLVKELREGGDVAFDEIAQGIDRFVGVGQEAREAARGVMLALGDINTVDLGSAEAQILRIAEGIGGLEAQIAAVETASDDESRAQALAVLADRLFEMADAAEAFREAAPKGFRETLKEGASTQTLLEKIRAALRGNLDLTEDTAAAADTIDFSGAASSASAMAGEFERAGKALAALQGGLIDLDFQNVGLEAEIAALEAGASEAEARIAGELARARAQLDPLIDARRGPDDGLRAPQAADAAEAALRAQEEALERRLTNQERRAALVRQLSPRSSGGATKEVDLAGDIVEEFGQRFGGTFDFATARIEEWRAATLASLKAAGLGHTELADMVDGIARDRLAEAYQEDLRNREDWAAGIERGLDDIFGTQLTMAEVAEDTVKAAFQGMEDAFVSLATTGKIETADLVDFALRQIFRLAAASATGNLGSAGGGIFGNLFSGLFNGLFSGPAPGSANSLQLHDGGLAGRDGSPRRVDPRVFDDAHRLHIGGLAGNEVPAILEDDERVLTLAQQQSTAATIEGLARLAAAPGAAPAASAAPANVNVRVFGVENEEEPRVETRQNGNDLDIDLIFREFEGRLGRNLARGRGLAPAIAGRFNLRGGM</sequence>
<evidence type="ECO:0000259" key="4">
    <source>
        <dbReference type="Pfam" id="PF20155"/>
    </source>
</evidence>
<feature type="domain" description="Tape measure protein N-terminal" evidence="4">
    <location>
        <begin position="92"/>
        <end position="283"/>
    </location>
</feature>
<dbReference type="InterPro" id="IPR013491">
    <property type="entry name" value="Tape_meas_N"/>
</dbReference>